<evidence type="ECO:0000256" key="3">
    <source>
        <dbReference type="ARBA" id="ARBA00007163"/>
    </source>
</evidence>
<dbReference type="CDD" id="cd14704">
    <property type="entry name" value="bZIP_HY5-like"/>
    <property type="match status" value="1"/>
</dbReference>
<evidence type="ECO:0000256" key="4">
    <source>
        <dbReference type="ARBA" id="ARBA00023015"/>
    </source>
</evidence>
<dbReference type="PANTHER" id="PTHR47416">
    <property type="entry name" value="BASIC-LEUCINE ZIPPER TRANSCRIPTION FACTOR F-RELATED"/>
    <property type="match status" value="1"/>
</dbReference>
<evidence type="ECO:0000259" key="9">
    <source>
        <dbReference type="PROSITE" id="PS50217"/>
    </source>
</evidence>
<dbReference type="PROSITE" id="PS50217">
    <property type="entry name" value="BZIP"/>
    <property type="match status" value="1"/>
</dbReference>
<feature type="region of interest" description="Disordered" evidence="8">
    <location>
        <begin position="43"/>
        <end position="76"/>
    </location>
</feature>
<comment type="similarity">
    <text evidence="3">Belongs to the bZIP family.</text>
</comment>
<feature type="compositionally biased region" description="Low complexity" evidence="8">
    <location>
        <begin position="64"/>
        <end position="76"/>
    </location>
</feature>
<keyword evidence="7" id="KW-0539">Nucleus</keyword>
<feature type="region of interest" description="Disordered" evidence="8">
    <location>
        <begin position="117"/>
        <end position="175"/>
    </location>
</feature>
<gene>
    <name evidence="10" type="ORF">Cni_G04018</name>
</gene>
<evidence type="ECO:0000256" key="8">
    <source>
        <dbReference type="SAM" id="MobiDB-lite"/>
    </source>
</evidence>
<evidence type="ECO:0000256" key="7">
    <source>
        <dbReference type="ARBA" id="ARBA00023242"/>
    </source>
</evidence>
<dbReference type="GO" id="GO:0005634">
    <property type="term" value="C:nucleus"/>
    <property type="evidence" value="ECO:0007669"/>
    <property type="project" value="UniProtKB-SubCell"/>
</dbReference>
<accession>A0AAQ3JSW0</accession>
<keyword evidence="4" id="KW-0805">Transcription regulation</keyword>
<evidence type="ECO:0000256" key="5">
    <source>
        <dbReference type="ARBA" id="ARBA00023125"/>
    </source>
</evidence>
<dbReference type="Gene3D" id="1.20.5.170">
    <property type="match status" value="1"/>
</dbReference>
<reference evidence="10 11" key="1">
    <citation type="submission" date="2023-10" db="EMBL/GenBank/DDBJ databases">
        <title>Chromosome-scale genome assembly provides insights into flower coloration mechanisms of Canna indica.</title>
        <authorList>
            <person name="Li C."/>
        </authorList>
    </citation>
    <scope>NUCLEOTIDE SEQUENCE [LARGE SCALE GENOMIC DNA]</scope>
    <source>
        <tissue evidence="10">Flower</tissue>
    </source>
</reference>
<dbReference type="SMART" id="SM00338">
    <property type="entry name" value="BRLZ"/>
    <property type="match status" value="1"/>
</dbReference>
<dbReference type="Pfam" id="PF00170">
    <property type="entry name" value="bZIP_1"/>
    <property type="match status" value="1"/>
</dbReference>
<dbReference type="PROSITE" id="PS00036">
    <property type="entry name" value="BZIP_BASIC"/>
    <property type="match status" value="1"/>
</dbReference>
<feature type="domain" description="BZIP" evidence="9">
    <location>
        <begin position="158"/>
        <end position="200"/>
    </location>
</feature>
<dbReference type="PANTHER" id="PTHR47416:SF8">
    <property type="entry name" value="BASIC-LEUCINE ZIPPER TRANSCRIPTION FACTOR E-RELATED"/>
    <property type="match status" value="1"/>
</dbReference>
<keyword evidence="6" id="KW-0804">Transcription</keyword>
<evidence type="ECO:0000313" key="10">
    <source>
        <dbReference type="EMBL" id="WOK95311.1"/>
    </source>
</evidence>
<feature type="compositionally biased region" description="Basic and acidic residues" evidence="8">
    <location>
        <begin position="134"/>
        <end position="151"/>
    </location>
</feature>
<dbReference type="AlphaFoldDB" id="A0AAQ3JSW0"/>
<evidence type="ECO:0000256" key="2">
    <source>
        <dbReference type="ARBA" id="ARBA00004389"/>
    </source>
</evidence>
<evidence type="ECO:0000313" key="11">
    <source>
        <dbReference type="Proteomes" id="UP001327560"/>
    </source>
</evidence>
<evidence type="ECO:0000256" key="6">
    <source>
        <dbReference type="ARBA" id="ARBA00023163"/>
    </source>
</evidence>
<keyword evidence="5" id="KW-0238">DNA-binding</keyword>
<keyword evidence="11" id="KW-1185">Reference proteome</keyword>
<dbReference type="GO" id="GO:0003677">
    <property type="term" value="F:DNA binding"/>
    <property type="evidence" value="ECO:0007669"/>
    <property type="project" value="UniProtKB-KW"/>
</dbReference>
<proteinExistence type="inferred from homology"/>
<dbReference type="InterPro" id="IPR046347">
    <property type="entry name" value="bZIP_sf"/>
</dbReference>
<sequence>MAAVVEAPDTLSPVADLDFDIDVDHLLQSFSSEELLELSADFWAPDFPSPPPPSTTTDVEKYDSPSGESGCSSGSVSSYVCDLEKFLLEEEVEDDEAVKEGFDADDFFACLFAEKGSSDGKREGATPDSDAAVESERKEAEAPAQVEVDRQEQDDDPVSKKLRRQIRNRDSAMKSRERKKVYVKELEMKSKYLEAECRRLDYALRCCAAENLALRQCLQKESPFDASTAKQESAVLFVGKIDTHIDACCLLFLLHSAPVVGHLLRLVLELSYLSTLTIYGNSCVHLTRSFFCYLSIWMMHICYRCYHMISDYLWLCCKITRHIDNIFLIAKYLCLHSQSSSLLLIF</sequence>
<dbReference type="GO" id="GO:0003700">
    <property type="term" value="F:DNA-binding transcription factor activity"/>
    <property type="evidence" value="ECO:0007669"/>
    <property type="project" value="InterPro"/>
</dbReference>
<name>A0AAQ3JSW0_9LILI</name>
<dbReference type="Proteomes" id="UP001327560">
    <property type="component" value="Chromosome 1"/>
</dbReference>
<dbReference type="GO" id="GO:0005789">
    <property type="term" value="C:endoplasmic reticulum membrane"/>
    <property type="evidence" value="ECO:0007669"/>
    <property type="project" value="UniProtKB-SubCell"/>
</dbReference>
<dbReference type="EMBL" id="CP136890">
    <property type="protein sequence ID" value="WOK95311.1"/>
    <property type="molecule type" value="Genomic_DNA"/>
</dbReference>
<evidence type="ECO:0000256" key="1">
    <source>
        <dbReference type="ARBA" id="ARBA00004123"/>
    </source>
</evidence>
<organism evidence="10 11">
    <name type="scientific">Canna indica</name>
    <name type="common">Indian-shot</name>
    <dbReference type="NCBI Taxonomy" id="4628"/>
    <lineage>
        <taxon>Eukaryota</taxon>
        <taxon>Viridiplantae</taxon>
        <taxon>Streptophyta</taxon>
        <taxon>Embryophyta</taxon>
        <taxon>Tracheophyta</taxon>
        <taxon>Spermatophyta</taxon>
        <taxon>Magnoliopsida</taxon>
        <taxon>Liliopsida</taxon>
        <taxon>Zingiberales</taxon>
        <taxon>Cannaceae</taxon>
        <taxon>Canna</taxon>
    </lineage>
</organism>
<dbReference type="InterPro" id="IPR004827">
    <property type="entry name" value="bZIP"/>
</dbReference>
<comment type="subcellular location">
    <subcellularLocation>
        <location evidence="2">Endoplasmic reticulum membrane</location>
        <topology evidence="2">Single-pass membrane protein</topology>
    </subcellularLocation>
    <subcellularLocation>
        <location evidence="1">Nucleus</location>
    </subcellularLocation>
</comment>
<dbReference type="SUPFAM" id="SSF57959">
    <property type="entry name" value="Leucine zipper domain"/>
    <property type="match status" value="1"/>
</dbReference>
<protein>
    <recommendedName>
        <fullName evidence="9">BZIP domain-containing protein</fullName>
    </recommendedName>
</protein>